<evidence type="ECO:0000256" key="7">
    <source>
        <dbReference type="ARBA" id="ARBA00022771"/>
    </source>
</evidence>
<dbReference type="SUPFAM" id="SSF57850">
    <property type="entry name" value="RING/U-box"/>
    <property type="match status" value="1"/>
</dbReference>
<comment type="subcellular location">
    <subcellularLocation>
        <location evidence="2">Membrane</location>
        <topology evidence="2">Multi-pass membrane protein</topology>
    </subcellularLocation>
</comment>
<dbReference type="AlphaFoldDB" id="A0AAU9SGB8"/>
<dbReference type="InterPro" id="IPR001841">
    <property type="entry name" value="Znf_RING"/>
</dbReference>
<proteinExistence type="predicted"/>
<keyword evidence="9" id="KW-0862">Zinc</keyword>
<dbReference type="Proteomes" id="UP000836841">
    <property type="component" value="Chromosome 5"/>
</dbReference>
<dbReference type="PANTHER" id="PTHR47568:SF5">
    <property type="entry name" value="RING-TYPE E3 UBIQUITIN TRANSFERASE"/>
    <property type="match status" value="1"/>
</dbReference>
<dbReference type="Pfam" id="PF13920">
    <property type="entry name" value="zf-C3HC4_3"/>
    <property type="match status" value="1"/>
</dbReference>
<evidence type="ECO:0000259" key="13">
    <source>
        <dbReference type="PROSITE" id="PS50089"/>
    </source>
</evidence>
<evidence type="ECO:0000256" key="10">
    <source>
        <dbReference type="ARBA" id="ARBA00022989"/>
    </source>
</evidence>
<keyword evidence="8" id="KW-0833">Ubl conjugation pathway</keyword>
<evidence type="ECO:0000313" key="15">
    <source>
        <dbReference type="Proteomes" id="UP000836841"/>
    </source>
</evidence>
<keyword evidence="4" id="KW-0808">Transferase</keyword>
<keyword evidence="5" id="KW-0812">Transmembrane</keyword>
<keyword evidence="6" id="KW-0479">Metal-binding</keyword>
<comment type="catalytic activity">
    <reaction evidence="1">
        <text>S-ubiquitinyl-[E2 ubiquitin-conjugating enzyme]-L-cysteine + [acceptor protein]-L-lysine = [E2 ubiquitin-conjugating enzyme]-L-cysteine + N(6)-ubiquitinyl-[acceptor protein]-L-lysine.</text>
        <dbReference type="EC" id="2.3.2.27"/>
    </reaction>
</comment>
<evidence type="ECO:0000256" key="6">
    <source>
        <dbReference type="ARBA" id="ARBA00022723"/>
    </source>
</evidence>
<dbReference type="GO" id="GO:0008270">
    <property type="term" value="F:zinc ion binding"/>
    <property type="evidence" value="ECO:0007669"/>
    <property type="project" value="UniProtKB-KW"/>
</dbReference>
<gene>
    <name evidence="14" type="ORF">TAV2_LOCUS16705</name>
</gene>
<protein>
    <recommendedName>
        <fullName evidence="3">RING-type E3 ubiquitin transferase</fullName>
        <ecNumber evidence="3">2.3.2.27</ecNumber>
    </recommendedName>
</protein>
<accession>A0AAU9SGB8</accession>
<keyword evidence="15" id="KW-1185">Reference proteome</keyword>
<keyword evidence="10" id="KW-1133">Transmembrane helix</keyword>
<evidence type="ECO:0000256" key="12">
    <source>
        <dbReference type="PROSITE-ProRule" id="PRU00175"/>
    </source>
</evidence>
<evidence type="ECO:0000256" key="11">
    <source>
        <dbReference type="ARBA" id="ARBA00023136"/>
    </source>
</evidence>
<evidence type="ECO:0000256" key="5">
    <source>
        <dbReference type="ARBA" id="ARBA00022692"/>
    </source>
</evidence>
<feature type="domain" description="RING-type" evidence="13">
    <location>
        <begin position="557"/>
        <end position="594"/>
    </location>
</feature>
<dbReference type="PANTHER" id="PTHR47568">
    <property type="match status" value="1"/>
</dbReference>
<evidence type="ECO:0000256" key="9">
    <source>
        <dbReference type="ARBA" id="ARBA00022833"/>
    </source>
</evidence>
<name>A0AAU9SGB8_THLAR</name>
<evidence type="ECO:0000256" key="3">
    <source>
        <dbReference type="ARBA" id="ARBA00012483"/>
    </source>
</evidence>
<evidence type="ECO:0000313" key="14">
    <source>
        <dbReference type="EMBL" id="CAH2063008.1"/>
    </source>
</evidence>
<keyword evidence="7 12" id="KW-0863">Zinc-finger</keyword>
<dbReference type="GO" id="GO:0016567">
    <property type="term" value="P:protein ubiquitination"/>
    <property type="evidence" value="ECO:0007669"/>
    <property type="project" value="InterPro"/>
</dbReference>
<keyword evidence="11" id="KW-0472">Membrane</keyword>
<evidence type="ECO:0000256" key="1">
    <source>
        <dbReference type="ARBA" id="ARBA00000900"/>
    </source>
</evidence>
<evidence type="ECO:0000256" key="4">
    <source>
        <dbReference type="ARBA" id="ARBA00022679"/>
    </source>
</evidence>
<sequence length="606" mass="68006">MIVEGRFSVVQMNVNRRLRFNQPSRLPSLGDSGIENERVLALVFESISWDIHTLCAIASVSRRFCAIARRILWRMLCAHRAPGMVAALSGEDPSGRIDGGWHSLAKLMFFCGGGESSRYFNLSQRSRGHFACESRFSKTSGRFFLPKNCRGDLLYISDPCEHHAVGGDEHLGVFRGVFREFMRSKTRQCLVRRQAELEEKVRCPYCGGRVWSMTAARLVPRSAAQRLGSRDGGLEFFVCVNGHLHGTCWLIPLSSDEEGISFNDDCDDFYGGATALYLLSQRTGRDVEFLKSVTRVSQLKDLAELVETESTVLPSIMAVSGRVGSETPIKCDHSGILGVIVEETAERLFLRRNWKFSWVQDSALMLPVSKEVPWYLEDGTGHVNVAGAQDAIGFVLTVGGEVFEKSEPSSLVQGTLEYLRGLKMLGVRRVERLLPIGTRLTVVGQAIKDGTGDVRVQKHDQGPFFVSPLPLDLLISELGKWSRWFKNASMALTLVAVILISKPVIEYMLVRSGEFLERRRLRLLRKRVDDAAAKREERATRGLERQQEKSSNSDDLCVICFERKYNAAFIQCGHMCCCITCSLKLQGKACPLCREPVYQILKIYRP</sequence>
<dbReference type="InterPro" id="IPR044231">
    <property type="entry name" value="SP1/SPL1"/>
</dbReference>
<evidence type="ECO:0000256" key="2">
    <source>
        <dbReference type="ARBA" id="ARBA00004141"/>
    </source>
</evidence>
<dbReference type="EMBL" id="OU466861">
    <property type="protein sequence ID" value="CAH2063008.1"/>
    <property type="molecule type" value="Genomic_DNA"/>
</dbReference>
<dbReference type="GO" id="GO:0016020">
    <property type="term" value="C:membrane"/>
    <property type="evidence" value="ECO:0007669"/>
    <property type="project" value="UniProtKB-SubCell"/>
</dbReference>
<reference evidence="14 15" key="1">
    <citation type="submission" date="2022-03" db="EMBL/GenBank/DDBJ databases">
        <authorList>
            <person name="Nunn A."/>
            <person name="Chopra R."/>
            <person name="Nunn A."/>
            <person name="Contreras Garrido A."/>
        </authorList>
    </citation>
    <scope>NUCLEOTIDE SEQUENCE [LARGE SCALE GENOMIC DNA]</scope>
</reference>
<dbReference type="InterPro" id="IPR022170">
    <property type="entry name" value="MUL1-like"/>
</dbReference>
<dbReference type="EC" id="2.3.2.27" evidence="3"/>
<organism evidence="14 15">
    <name type="scientific">Thlaspi arvense</name>
    <name type="common">Field penny-cress</name>
    <dbReference type="NCBI Taxonomy" id="13288"/>
    <lineage>
        <taxon>Eukaryota</taxon>
        <taxon>Viridiplantae</taxon>
        <taxon>Streptophyta</taxon>
        <taxon>Embryophyta</taxon>
        <taxon>Tracheophyta</taxon>
        <taxon>Spermatophyta</taxon>
        <taxon>Magnoliopsida</taxon>
        <taxon>eudicotyledons</taxon>
        <taxon>Gunneridae</taxon>
        <taxon>Pentapetalae</taxon>
        <taxon>rosids</taxon>
        <taxon>malvids</taxon>
        <taxon>Brassicales</taxon>
        <taxon>Brassicaceae</taxon>
        <taxon>Thlaspideae</taxon>
        <taxon>Thlaspi</taxon>
    </lineage>
</organism>
<evidence type="ECO:0000256" key="8">
    <source>
        <dbReference type="ARBA" id="ARBA00022786"/>
    </source>
</evidence>
<dbReference type="Gene3D" id="3.30.40.10">
    <property type="entry name" value="Zinc/RING finger domain, C3HC4 (zinc finger)"/>
    <property type="match status" value="1"/>
</dbReference>
<dbReference type="PROSITE" id="PS50089">
    <property type="entry name" value="ZF_RING_2"/>
    <property type="match status" value="1"/>
</dbReference>
<dbReference type="InterPro" id="IPR013083">
    <property type="entry name" value="Znf_RING/FYVE/PHD"/>
</dbReference>
<dbReference type="GO" id="GO:0061630">
    <property type="term" value="F:ubiquitin protein ligase activity"/>
    <property type="evidence" value="ECO:0007669"/>
    <property type="project" value="UniProtKB-EC"/>
</dbReference>
<dbReference type="Pfam" id="PF12483">
    <property type="entry name" value="GIDE"/>
    <property type="match status" value="1"/>
</dbReference>